<gene>
    <name evidence="2" type="ORF">AW736_22670</name>
</gene>
<evidence type="ECO:0000256" key="1">
    <source>
        <dbReference type="SAM" id="Coils"/>
    </source>
</evidence>
<feature type="coiled-coil region" evidence="1">
    <location>
        <begin position="28"/>
        <end position="55"/>
    </location>
</feature>
<dbReference type="AlphaFoldDB" id="A0A178IEJ4"/>
<protein>
    <submittedName>
        <fullName evidence="2">Uncharacterized protein</fullName>
    </submittedName>
</protein>
<keyword evidence="1" id="KW-0175">Coiled coil</keyword>
<proteinExistence type="predicted"/>
<evidence type="ECO:0000313" key="2">
    <source>
        <dbReference type="EMBL" id="OAM87499.1"/>
    </source>
</evidence>
<dbReference type="EMBL" id="LRRQ01000170">
    <property type="protein sequence ID" value="OAM87499.1"/>
    <property type="molecule type" value="Genomic_DNA"/>
</dbReference>
<dbReference type="Proteomes" id="UP000078486">
    <property type="component" value="Unassembled WGS sequence"/>
</dbReference>
<accession>A0A178IEJ4</accession>
<sequence>MGYRSTTGKALEDLASRENENIRRQKMLEKSNESIKDIQDALDKLEREARQNSIADTEAGGSELDQWLGAARKLRNSLKYHPNYAIPEFKYLTAKECLFFTADGPLQCEADYRKALAGLRQDATLAVGNIFKQAVKDFSNANNGKAPTQLSDIVNYLPKDFDPRILERYETNASGETYAGADAKTALGGRHWIIKEAAPPVDSIWNSARWVSNIGEVGLKQTGLDTPSGAWAVDPVRNAIKNYAKEHGAEPASAGQIGKYIKADTINRAGEDKINEIFQTLMNK</sequence>
<comment type="caution">
    <text evidence="2">The sequence shown here is derived from an EMBL/GenBank/DDBJ whole genome shotgun (WGS) entry which is preliminary data.</text>
</comment>
<evidence type="ECO:0000313" key="3">
    <source>
        <dbReference type="Proteomes" id="UP000078486"/>
    </source>
</evidence>
<name>A0A178IEJ4_9BACT</name>
<reference evidence="2 3" key="1">
    <citation type="submission" date="2016-01" db="EMBL/GenBank/DDBJ databases">
        <title>High potential of lignocellulose degradation of a new Verrucomicrobia species.</title>
        <authorList>
            <person name="Wang Y."/>
            <person name="Shi Y."/>
            <person name="Qiu Z."/>
            <person name="Liu S."/>
            <person name="Yang H."/>
        </authorList>
    </citation>
    <scope>NUCLEOTIDE SEQUENCE [LARGE SCALE GENOMIC DNA]</scope>
    <source>
        <strain evidence="2 3">TSB47</strain>
    </source>
</reference>
<organism evidence="2 3">
    <name type="scientific">Termitidicoccus mucosus</name>
    <dbReference type="NCBI Taxonomy" id="1184151"/>
    <lineage>
        <taxon>Bacteria</taxon>
        <taxon>Pseudomonadati</taxon>
        <taxon>Verrucomicrobiota</taxon>
        <taxon>Opitutia</taxon>
        <taxon>Opitutales</taxon>
        <taxon>Opitutaceae</taxon>
        <taxon>Termitidicoccus</taxon>
    </lineage>
</organism>
<keyword evidence="3" id="KW-1185">Reference proteome</keyword>